<dbReference type="OrthoDB" id="9789936at2"/>
<comment type="subcellular location">
    <subcellularLocation>
        <location evidence="10">Cell membrane</location>
    </subcellularLocation>
</comment>
<protein>
    <recommendedName>
        <fullName evidence="10">Ion-translocating oxidoreductase complex subunit B</fullName>
        <ecNumber evidence="10">7.-.-.-</ecNumber>
    </recommendedName>
    <alternativeName>
        <fullName evidence="10">Rnf electron transport complex subunit B</fullName>
    </alternativeName>
</protein>
<dbReference type="Pfam" id="PF04060">
    <property type="entry name" value="FeS"/>
    <property type="match status" value="1"/>
</dbReference>
<dbReference type="Gene3D" id="3.30.70.20">
    <property type="match status" value="2"/>
</dbReference>
<dbReference type="PROSITE" id="PS00198">
    <property type="entry name" value="4FE4S_FER_1"/>
    <property type="match status" value="2"/>
</dbReference>
<feature type="binding site" evidence="10">
    <location>
        <position position="174"/>
    </location>
    <ligand>
        <name>[4Fe-4S] cluster</name>
        <dbReference type="ChEBI" id="CHEBI:49883"/>
        <label>3</label>
    </ligand>
</feature>
<dbReference type="NCBIfam" id="TIGR01944">
    <property type="entry name" value="rnfB"/>
    <property type="match status" value="1"/>
</dbReference>
<evidence type="ECO:0000256" key="11">
    <source>
        <dbReference type="SAM" id="Phobius"/>
    </source>
</evidence>
<dbReference type="GO" id="GO:0009055">
    <property type="term" value="F:electron transfer activity"/>
    <property type="evidence" value="ECO:0007669"/>
    <property type="project" value="InterPro"/>
</dbReference>
<keyword evidence="2 10" id="KW-0004">4Fe-4S</keyword>
<keyword evidence="1 10" id="KW-0813">Transport</keyword>
<dbReference type="NCBIfam" id="NF005504">
    <property type="entry name" value="PRK07118.1-3"/>
    <property type="match status" value="1"/>
</dbReference>
<dbReference type="Pfam" id="PF12838">
    <property type="entry name" value="Fer4_7"/>
    <property type="match status" value="2"/>
</dbReference>
<dbReference type="GO" id="GO:0046872">
    <property type="term" value="F:metal ion binding"/>
    <property type="evidence" value="ECO:0007669"/>
    <property type="project" value="UniProtKB-KW"/>
</dbReference>
<feature type="binding site" evidence="10">
    <location>
        <position position="180"/>
    </location>
    <ligand>
        <name>[4Fe-4S] cluster</name>
        <dbReference type="ChEBI" id="CHEBI:49883"/>
        <label>3</label>
    </ligand>
</feature>
<dbReference type="Proteomes" id="UP000396862">
    <property type="component" value="Unassembled WGS sequence"/>
</dbReference>
<feature type="binding site" evidence="10">
    <location>
        <position position="139"/>
    </location>
    <ligand>
        <name>[4Fe-4S] cluster</name>
        <dbReference type="ChEBI" id="CHEBI:49883"/>
        <label>2</label>
    </ligand>
</feature>
<evidence type="ECO:0000256" key="1">
    <source>
        <dbReference type="ARBA" id="ARBA00022448"/>
    </source>
</evidence>
<keyword evidence="9 10" id="KW-0472">Membrane</keyword>
<keyword evidence="7 10" id="KW-0408">Iron</keyword>
<keyword evidence="8 10" id="KW-0411">Iron-sulfur</keyword>
<feature type="transmembrane region" description="Helical" evidence="11">
    <location>
        <begin position="6"/>
        <end position="27"/>
    </location>
</feature>
<feature type="binding site" evidence="10">
    <location>
        <position position="50"/>
    </location>
    <ligand>
        <name>[4Fe-4S] cluster</name>
        <dbReference type="ChEBI" id="CHEBI:49883"/>
        <label>1</label>
    </ligand>
</feature>
<dbReference type="CDD" id="cd10549">
    <property type="entry name" value="MtMvhB_like"/>
    <property type="match status" value="1"/>
</dbReference>
<comment type="caution">
    <text evidence="15">The sequence shown here is derived from an EMBL/GenBank/DDBJ whole genome shotgun (WGS) entry which is preliminary data.</text>
</comment>
<feature type="domain" description="4Fe-4S ferredoxin-type" evidence="12">
    <location>
        <begin position="165"/>
        <end position="194"/>
    </location>
</feature>
<dbReference type="PROSITE" id="PS51379">
    <property type="entry name" value="4FE4S_FER_2"/>
    <property type="match status" value="4"/>
</dbReference>
<keyword evidence="6 10" id="KW-0249">Electron transport</keyword>
<dbReference type="AlphaFoldDB" id="A0A2P8CCI8"/>
<dbReference type="EC" id="7.-.-.-" evidence="10"/>
<dbReference type="RefSeq" id="WP_106542282.1">
    <property type="nucleotide sequence ID" value="NZ_BLAU01000001.1"/>
</dbReference>
<keyword evidence="10" id="KW-1003">Cell membrane</keyword>
<dbReference type="InterPro" id="IPR017896">
    <property type="entry name" value="4Fe4S_Fe-S-bd"/>
</dbReference>
<evidence type="ECO:0000313" key="16">
    <source>
        <dbReference type="Proteomes" id="UP000240621"/>
    </source>
</evidence>
<dbReference type="PROSITE" id="PS51656">
    <property type="entry name" value="4FE4S"/>
    <property type="match status" value="1"/>
</dbReference>
<dbReference type="GO" id="GO:0022900">
    <property type="term" value="P:electron transport chain"/>
    <property type="evidence" value="ECO:0007669"/>
    <property type="project" value="UniProtKB-UniRule"/>
</dbReference>
<evidence type="ECO:0000256" key="8">
    <source>
        <dbReference type="ARBA" id="ARBA00023014"/>
    </source>
</evidence>
<comment type="caution">
    <text evidence="10">Lacks conserved residue(s) required for the propagation of feature annotation.</text>
</comment>
<dbReference type="InterPro" id="IPR007202">
    <property type="entry name" value="4Fe-4S_dom"/>
</dbReference>
<evidence type="ECO:0000256" key="10">
    <source>
        <dbReference type="HAMAP-Rule" id="MF_00463"/>
    </source>
</evidence>
<comment type="cofactor">
    <cofactor evidence="10">
        <name>[4Fe-4S] cluster</name>
        <dbReference type="ChEBI" id="CHEBI:49883"/>
    </cofactor>
    <text evidence="10">Binds 3 [4Fe-4S] clusters.</text>
</comment>
<evidence type="ECO:0000256" key="3">
    <source>
        <dbReference type="ARBA" id="ARBA00022723"/>
    </source>
</evidence>
<keyword evidence="3 10" id="KW-0479">Metal-binding</keyword>
<evidence type="ECO:0000256" key="2">
    <source>
        <dbReference type="ARBA" id="ARBA00022485"/>
    </source>
</evidence>
<feature type="domain" description="4Fe-4S ferredoxin-type" evidence="12">
    <location>
        <begin position="242"/>
        <end position="271"/>
    </location>
</feature>
<proteinExistence type="inferred from homology"/>
<evidence type="ECO:0000313" key="14">
    <source>
        <dbReference type="EMBL" id="GET21503.1"/>
    </source>
</evidence>
<accession>A0A2P8CCI8</accession>
<keyword evidence="17" id="KW-1185">Reference proteome</keyword>
<feature type="binding site" evidence="10">
    <location>
        <position position="149"/>
    </location>
    <ligand>
        <name>[4Fe-4S] cluster</name>
        <dbReference type="ChEBI" id="CHEBI:49883"/>
        <label>2</label>
    </ligand>
</feature>
<dbReference type="InterPro" id="IPR010207">
    <property type="entry name" value="Elect_transpt_cplx_RnfB/RsxB"/>
</dbReference>
<evidence type="ECO:0000256" key="9">
    <source>
        <dbReference type="ARBA" id="ARBA00023136"/>
    </source>
</evidence>
<reference evidence="15 16" key="1">
    <citation type="submission" date="2018-03" db="EMBL/GenBank/DDBJ databases">
        <title>Genomic Encyclopedia of Archaeal and Bacterial Type Strains, Phase II (KMG-II): from individual species to whole genera.</title>
        <authorList>
            <person name="Goeker M."/>
        </authorList>
    </citation>
    <scope>NUCLEOTIDE SEQUENCE [LARGE SCALE GENOMIC DNA]</scope>
    <source>
        <strain evidence="15 16">DSM 27267</strain>
    </source>
</reference>
<feature type="domain" description="4Fe-4S" evidence="13">
    <location>
        <begin position="33"/>
        <end position="93"/>
    </location>
</feature>
<feature type="binding site" evidence="10">
    <location>
        <position position="184"/>
    </location>
    <ligand>
        <name>[4Fe-4S] cluster</name>
        <dbReference type="ChEBI" id="CHEBI:49883"/>
        <label>2</label>
    </ligand>
</feature>
<feature type="domain" description="4Fe-4S ferredoxin-type" evidence="12">
    <location>
        <begin position="211"/>
        <end position="241"/>
    </location>
</feature>
<evidence type="ECO:0000313" key="17">
    <source>
        <dbReference type="Proteomes" id="UP000396862"/>
    </source>
</evidence>
<evidence type="ECO:0000256" key="5">
    <source>
        <dbReference type="ARBA" id="ARBA00022967"/>
    </source>
</evidence>
<feature type="region of interest" description="Hydrophobic" evidence="10">
    <location>
        <begin position="1"/>
        <end position="27"/>
    </location>
</feature>
<dbReference type="PANTHER" id="PTHR43560">
    <property type="entry name" value="ION-TRANSLOCATING OXIDOREDUCTASE COMPLEX SUBUNIT B"/>
    <property type="match status" value="1"/>
</dbReference>
<name>A0A2P8CCI8_9BACT</name>
<reference evidence="14 17" key="2">
    <citation type="submission" date="2019-10" db="EMBL/GenBank/DDBJ databases">
        <title>Prolixibacter strains distinguished by the presence of nitrate reductase genes were adept at nitrate-dependent anaerobic corrosion of metallic iron and carbon steel.</title>
        <authorList>
            <person name="Iino T."/>
            <person name="Shono N."/>
            <person name="Ito K."/>
            <person name="Nakamura R."/>
            <person name="Sueoka K."/>
            <person name="Harayama S."/>
            <person name="Ohkuma M."/>
        </authorList>
    </citation>
    <scope>NUCLEOTIDE SEQUENCE [LARGE SCALE GENOMIC DNA]</scope>
    <source>
        <strain evidence="14 17">MIC1-1</strain>
    </source>
</reference>
<dbReference type="GO" id="GO:0051539">
    <property type="term" value="F:4 iron, 4 sulfur cluster binding"/>
    <property type="evidence" value="ECO:0007669"/>
    <property type="project" value="UniProtKB-UniRule"/>
</dbReference>
<dbReference type="Proteomes" id="UP000240621">
    <property type="component" value="Unassembled WGS sequence"/>
</dbReference>
<dbReference type="InterPro" id="IPR050395">
    <property type="entry name" value="4Fe4S_Ferredoxin_RnfB"/>
</dbReference>
<comment type="similarity">
    <text evidence="10">Belongs to the 4Fe4S bacterial-type ferredoxin family. RnfB subfamily.</text>
</comment>
<comment type="subunit">
    <text evidence="10">The complex is composed of six subunits: RnfA, RnfB, RnfC, RnfD, RnfE and RnfG.</text>
</comment>
<comment type="function">
    <text evidence="10">Part of a membrane-bound complex that couples electron transfer with translocation of ions across the membrane.</text>
</comment>
<evidence type="ECO:0000256" key="7">
    <source>
        <dbReference type="ARBA" id="ARBA00023004"/>
    </source>
</evidence>
<feature type="binding site" evidence="10">
    <location>
        <position position="143"/>
    </location>
    <ligand>
        <name>[4Fe-4S] cluster</name>
        <dbReference type="ChEBI" id="CHEBI:49883"/>
        <label>2</label>
    </ligand>
</feature>
<feature type="binding site" evidence="10">
    <location>
        <position position="53"/>
    </location>
    <ligand>
        <name>[4Fe-4S] cluster</name>
        <dbReference type="ChEBI" id="CHEBI:49883"/>
        <label>1</label>
    </ligand>
</feature>
<gene>
    <name evidence="10" type="primary">rnfB</name>
    <name evidence="15" type="ORF">CLV93_10567</name>
    <name evidence="14" type="ORF">JCM18694_17490</name>
</gene>
<evidence type="ECO:0000256" key="6">
    <source>
        <dbReference type="ARBA" id="ARBA00022982"/>
    </source>
</evidence>
<feature type="binding site" evidence="10">
    <location>
        <position position="58"/>
    </location>
    <ligand>
        <name>[4Fe-4S] cluster</name>
        <dbReference type="ChEBI" id="CHEBI:49883"/>
        <label>1</label>
    </ligand>
</feature>
<keyword evidence="11" id="KW-1133">Transmembrane helix</keyword>
<keyword evidence="4 10" id="KW-0677">Repeat</keyword>
<keyword evidence="11" id="KW-0812">Transmembrane</keyword>
<dbReference type="EMBL" id="PYGC01000005">
    <property type="protein sequence ID" value="PSK82675.1"/>
    <property type="molecule type" value="Genomic_DNA"/>
</dbReference>
<evidence type="ECO:0000259" key="12">
    <source>
        <dbReference type="PROSITE" id="PS51379"/>
    </source>
</evidence>
<evidence type="ECO:0000259" key="13">
    <source>
        <dbReference type="PROSITE" id="PS51656"/>
    </source>
</evidence>
<feature type="binding site" evidence="10">
    <location>
        <position position="177"/>
    </location>
    <ligand>
        <name>[4Fe-4S] cluster</name>
        <dbReference type="ChEBI" id="CHEBI:49883"/>
        <label>3</label>
    </ligand>
</feature>
<feature type="domain" description="4Fe-4S ferredoxin-type" evidence="12">
    <location>
        <begin position="130"/>
        <end position="163"/>
    </location>
</feature>
<evidence type="ECO:0000256" key="4">
    <source>
        <dbReference type="ARBA" id="ARBA00022737"/>
    </source>
</evidence>
<feature type="binding site" evidence="10">
    <location>
        <position position="76"/>
    </location>
    <ligand>
        <name>[4Fe-4S] cluster</name>
        <dbReference type="ChEBI" id="CHEBI:49883"/>
        <label>1</label>
    </ligand>
</feature>
<dbReference type="Gene3D" id="1.10.15.40">
    <property type="entry name" value="Electron transport complex subunit B, putative Fe-S cluster"/>
    <property type="match status" value="1"/>
</dbReference>
<dbReference type="InterPro" id="IPR017900">
    <property type="entry name" value="4Fe4S_Fe_S_CS"/>
</dbReference>
<keyword evidence="5 10" id="KW-1278">Translocase</keyword>
<dbReference type="GO" id="GO:0005886">
    <property type="term" value="C:plasma membrane"/>
    <property type="evidence" value="ECO:0007669"/>
    <property type="project" value="UniProtKB-SubCell"/>
</dbReference>
<dbReference type="SUPFAM" id="SSF54862">
    <property type="entry name" value="4Fe-4S ferredoxins"/>
    <property type="match status" value="2"/>
</dbReference>
<evidence type="ECO:0000313" key="15">
    <source>
        <dbReference type="EMBL" id="PSK82675.1"/>
    </source>
</evidence>
<dbReference type="HAMAP" id="MF_00463">
    <property type="entry name" value="RsxB_RnfB"/>
    <property type="match status" value="1"/>
</dbReference>
<feature type="binding site" evidence="10">
    <location>
        <position position="153"/>
    </location>
    <ligand>
        <name>[4Fe-4S] cluster</name>
        <dbReference type="ChEBI" id="CHEBI:49883"/>
        <label>3</label>
    </ligand>
</feature>
<dbReference type="PANTHER" id="PTHR43560:SF1">
    <property type="entry name" value="ION-TRANSLOCATING OXIDOREDUCTASE COMPLEX SUBUNIT B"/>
    <property type="match status" value="1"/>
</dbReference>
<organism evidence="15 16">
    <name type="scientific">Prolixibacter denitrificans</name>
    <dbReference type="NCBI Taxonomy" id="1541063"/>
    <lineage>
        <taxon>Bacteria</taxon>
        <taxon>Pseudomonadati</taxon>
        <taxon>Bacteroidota</taxon>
        <taxon>Bacteroidia</taxon>
        <taxon>Marinilabiliales</taxon>
        <taxon>Prolixibacteraceae</taxon>
        <taxon>Prolixibacter</taxon>
    </lineage>
</organism>
<dbReference type="EMBL" id="BLAU01000001">
    <property type="protein sequence ID" value="GET21503.1"/>
    <property type="molecule type" value="Genomic_DNA"/>
</dbReference>
<sequence length="295" mass="31644">MSITLIYTVVVLSAIGIIAAIILYYVSQKFMVHEDPRIDQIEEALPSANCGGCGYAGCRAFAEACVEENELSSLFCPVGGNECMNEVANILGLEAVQKAPKVAVLRCNGTCDHRPKTNQFDGAKSCSAASSLYSGETACAFGCLGYGDCVDVCDFDALHMNPETGLPEVDDEKCTACGACVDACPKDLFELRKKMPKDRKIYVACRNEDKGAAAKKACDVACIGCSKCFKECPFDAITMENNLAFIDSDKCKLCRKCVTVCPTNSIIEVNFPPRKIKPEQVAEPTSAGPDSTDKA</sequence>